<feature type="domain" description="PTS EIIC type-2" evidence="29">
    <location>
        <begin position="25"/>
        <end position="370"/>
    </location>
</feature>
<feature type="transmembrane region" description="Helical" evidence="26">
    <location>
        <begin position="166"/>
        <end position="188"/>
    </location>
</feature>
<evidence type="ECO:0000259" key="28">
    <source>
        <dbReference type="PROSITE" id="PS51099"/>
    </source>
</evidence>
<dbReference type="PROSITE" id="PS51099">
    <property type="entry name" value="PTS_EIIB_TYPE_2"/>
    <property type="match status" value="1"/>
</dbReference>
<dbReference type="InterPro" id="IPR036095">
    <property type="entry name" value="PTS_EIIB-like_sf"/>
</dbReference>
<dbReference type="EC" id="2.7.1.197" evidence="5"/>
<keyword evidence="12" id="KW-0597">Phosphoprotein</keyword>
<evidence type="ECO:0000256" key="5">
    <source>
        <dbReference type="ARBA" id="ARBA00011909"/>
    </source>
</evidence>
<evidence type="ECO:0000256" key="7">
    <source>
        <dbReference type="ARBA" id="ARBA00015039"/>
    </source>
</evidence>
<evidence type="ECO:0000259" key="27">
    <source>
        <dbReference type="PROSITE" id="PS51094"/>
    </source>
</evidence>
<evidence type="ECO:0000256" key="2">
    <source>
        <dbReference type="ARBA" id="ARBA00002434"/>
    </source>
</evidence>
<feature type="transmembrane region" description="Helical" evidence="26">
    <location>
        <begin position="322"/>
        <end position="342"/>
    </location>
</feature>
<dbReference type="GO" id="GO:0009401">
    <property type="term" value="P:phosphoenolpyruvate-dependent sugar phosphotransferase system"/>
    <property type="evidence" value="ECO:0007669"/>
    <property type="project" value="UniProtKB-KW"/>
</dbReference>
<dbReference type="Pfam" id="PF00359">
    <property type="entry name" value="PTS_EIIA_2"/>
    <property type="match status" value="1"/>
</dbReference>
<protein>
    <recommendedName>
        <fullName evidence="6">Mannitol-specific phosphotransferase enzyme IIA component</fullName>
        <ecNumber evidence="5">2.7.1.197</ecNumber>
    </recommendedName>
    <alternativeName>
        <fullName evidence="22">EIIA</fullName>
    </alternativeName>
    <alternativeName>
        <fullName evidence="24">EIICB-Mtl</fullName>
    </alternativeName>
    <alternativeName>
        <fullName evidence="21">EIICBA-Mtl</fullName>
    </alternativeName>
    <alternativeName>
        <fullName evidence="23">EIII</fullName>
    </alternativeName>
    <alternativeName>
        <fullName evidence="20">PTS system mannitol-specific EIIA component</fullName>
    </alternativeName>
    <alternativeName>
        <fullName evidence="8">PTS system mannitol-specific EIICB component</fullName>
    </alternativeName>
    <alternativeName>
        <fullName evidence="7">PTS system mannitol-specific EIICBA component</fullName>
    </alternativeName>
</protein>
<keyword evidence="14" id="KW-0808">Transferase</keyword>
<evidence type="ECO:0000313" key="30">
    <source>
        <dbReference type="EMBL" id="GGH37343.1"/>
    </source>
</evidence>
<dbReference type="Pfam" id="PF02378">
    <property type="entry name" value="PTS_EIIC"/>
    <property type="match status" value="1"/>
</dbReference>
<evidence type="ECO:0000256" key="1">
    <source>
        <dbReference type="ARBA" id="ARBA00001655"/>
    </source>
</evidence>
<evidence type="ECO:0000256" key="21">
    <source>
        <dbReference type="ARBA" id="ARBA00030684"/>
    </source>
</evidence>
<feature type="domain" description="PTS EIIB type-2" evidence="28">
    <location>
        <begin position="426"/>
        <end position="521"/>
    </location>
</feature>
<keyword evidence="19 26" id="KW-0472">Membrane</keyword>
<dbReference type="InterPro" id="IPR003501">
    <property type="entry name" value="PTS_EIIB_2/3"/>
</dbReference>
<reference evidence="30" key="2">
    <citation type="submission" date="2020-09" db="EMBL/GenBank/DDBJ databases">
        <authorList>
            <person name="Sun Q."/>
            <person name="Zhou Y."/>
        </authorList>
    </citation>
    <scope>NUCLEOTIDE SEQUENCE</scope>
    <source>
        <strain evidence="30">CGMCC 1.15794</strain>
    </source>
</reference>
<dbReference type="GO" id="GO:0090563">
    <property type="term" value="F:protein-phosphocysteine-sugar phosphotransferase activity"/>
    <property type="evidence" value="ECO:0007669"/>
    <property type="project" value="TreeGrafter"/>
</dbReference>
<dbReference type="PROSITE" id="PS00372">
    <property type="entry name" value="PTS_EIIA_TYPE_2_HIS"/>
    <property type="match status" value="1"/>
</dbReference>
<dbReference type="InterPro" id="IPR002178">
    <property type="entry name" value="PTS_EIIA_type-2_dom"/>
</dbReference>
<dbReference type="PROSITE" id="PS51094">
    <property type="entry name" value="PTS_EIIA_TYPE_2"/>
    <property type="match status" value="1"/>
</dbReference>
<comment type="function">
    <text evidence="2">The phosphoenolpyruvate-dependent sugar phosphotransferase system (sugar PTS), a major carbohydrate active transport system, catalyzes the phosphorylation of incoming sugar substrates concomitantly with their translocation across the cell membrane. The enzyme II CmtAB PTS system is involved in D-mannitol transport.</text>
</comment>
<sequence length="696" mass="71646">MTTTSAEAGTENRPRGGIRVGVQRFGTFLSGMIMPNIAAFIAWGLLTALFIPDGWLGNDSPVEAWRWADSAILGGGEASDGTEWTGLVGPIINYLLPLLIAFTGGNLVYGHRGGVVGALAAFGVIIGAEGTVMFLGAMIAGPLAAYVLKQIERLWDGKVKAGFEMLVNNFSAGFVGFFAALAAFFWLAPVMQWLTQVLGSAVGWLVDNRLIPLASIIVEPAKVVFLNNAINHGVFTPIGAEQSAQTGRSLLFLVEANPGPGAGLLLAITIFGVGAARATAPGALVIQFIGGIHEVYFPYVLAKPVLIVGLIAGGASGVMTNVIFQSGLVAAASPGSILAVLIQTATGSHLGVILSVVISAAVTFAVSAVFLLASRKRDLAADANGEGGLSEAIARTEANKGRSSAALSGLAGASTGTTVAPPRTIERVVFACDAGMGSSAMGASVLRNKFKAAGVEGVNVTNKAIAALDGSADVVITQQQLTPRAREREQSAVHVSVDNFMGSPRYDEVVQMVLAQRAEQAADAPDAAPAEPAGPAGSAPATRAEARAAASGSGVLEARNVRIHAGSASREEALREAADLLEGAGAVTGAYYDAMVAREQTVSTYMGNELAIPHGTNDAKDAVLASALTVVRYDGGIDWDGDRVTFVVGIAGKGDEHLSLLSNVALLFSDEDQVARLKAAETPEELYTLLQTVNEG</sequence>
<comment type="catalytic activity">
    <reaction evidence="1">
        <text>D-mannitol(out) + N(pros)-phospho-L-histidyl-[protein] = D-mannitol 1-phosphate(in) + L-histidyl-[protein]</text>
        <dbReference type="Rhea" id="RHEA:33363"/>
        <dbReference type="Rhea" id="RHEA-COMP:9745"/>
        <dbReference type="Rhea" id="RHEA-COMP:9746"/>
        <dbReference type="ChEBI" id="CHEBI:16899"/>
        <dbReference type="ChEBI" id="CHEBI:29979"/>
        <dbReference type="ChEBI" id="CHEBI:61381"/>
        <dbReference type="ChEBI" id="CHEBI:64837"/>
        <dbReference type="EC" id="2.7.1.197"/>
    </reaction>
</comment>
<dbReference type="CDD" id="cd05567">
    <property type="entry name" value="PTS_IIB_mannitol"/>
    <property type="match status" value="1"/>
</dbReference>
<dbReference type="PROSITE" id="PS51104">
    <property type="entry name" value="PTS_EIIC_TYPE_2"/>
    <property type="match status" value="1"/>
</dbReference>
<dbReference type="Pfam" id="PF02302">
    <property type="entry name" value="PTS_IIB"/>
    <property type="match status" value="1"/>
</dbReference>
<evidence type="ECO:0000256" key="19">
    <source>
        <dbReference type="ARBA" id="ARBA00023136"/>
    </source>
</evidence>
<evidence type="ECO:0000256" key="25">
    <source>
        <dbReference type="SAM" id="MobiDB-lite"/>
    </source>
</evidence>
<evidence type="ECO:0000256" key="12">
    <source>
        <dbReference type="ARBA" id="ARBA00022553"/>
    </source>
</evidence>
<evidence type="ECO:0000256" key="10">
    <source>
        <dbReference type="ARBA" id="ARBA00022475"/>
    </source>
</evidence>
<evidence type="ECO:0000259" key="29">
    <source>
        <dbReference type="PROSITE" id="PS51104"/>
    </source>
</evidence>
<feature type="transmembrane region" description="Helical" evidence="26">
    <location>
        <begin position="116"/>
        <end position="146"/>
    </location>
</feature>
<feature type="region of interest" description="Disordered" evidence="25">
    <location>
        <begin position="520"/>
        <end position="550"/>
    </location>
</feature>
<dbReference type="InterPro" id="IPR016152">
    <property type="entry name" value="PTrfase/Anion_transptr"/>
</dbReference>
<dbReference type="SUPFAM" id="SSF52794">
    <property type="entry name" value="PTS system IIB component-like"/>
    <property type="match status" value="1"/>
</dbReference>
<keyword evidence="13" id="KW-0762">Sugar transport</keyword>
<dbReference type="PANTHER" id="PTHR30181">
    <property type="entry name" value="MANNITOL PERMEASE IIC COMPONENT"/>
    <property type="match status" value="1"/>
</dbReference>
<gene>
    <name evidence="30" type="ORF">GCM10010921_07140</name>
</gene>
<keyword evidence="31" id="KW-1185">Reference proteome</keyword>
<evidence type="ECO:0000256" key="6">
    <source>
        <dbReference type="ARBA" id="ARBA00014783"/>
    </source>
</evidence>
<evidence type="ECO:0000256" key="23">
    <source>
        <dbReference type="ARBA" id="ARBA00030962"/>
    </source>
</evidence>
<evidence type="ECO:0000256" key="3">
    <source>
        <dbReference type="ARBA" id="ARBA00004429"/>
    </source>
</evidence>
<dbReference type="InterPro" id="IPR050893">
    <property type="entry name" value="Sugar_PTS"/>
</dbReference>
<dbReference type="InterPro" id="IPR013014">
    <property type="entry name" value="PTS_EIIC_2"/>
</dbReference>
<keyword evidence="16 26" id="KW-0812">Transmembrane</keyword>
<evidence type="ECO:0000256" key="24">
    <source>
        <dbReference type="ARBA" id="ARBA00033349"/>
    </source>
</evidence>
<dbReference type="Proteomes" id="UP000657592">
    <property type="component" value="Unassembled WGS sequence"/>
</dbReference>
<evidence type="ECO:0000313" key="31">
    <source>
        <dbReference type="Proteomes" id="UP000657592"/>
    </source>
</evidence>
<dbReference type="PANTHER" id="PTHR30181:SF2">
    <property type="entry name" value="PTS SYSTEM MANNITOL-SPECIFIC EIICBA COMPONENT"/>
    <property type="match status" value="1"/>
</dbReference>
<comment type="caution">
    <text evidence="30">The sequence shown here is derived from an EMBL/GenBank/DDBJ whole genome shotgun (WGS) entry which is preliminary data.</text>
</comment>
<keyword evidence="9" id="KW-0813">Transport</keyword>
<dbReference type="Gene3D" id="3.40.930.10">
    <property type="entry name" value="Mannitol-specific EII, Chain A"/>
    <property type="match status" value="1"/>
</dbReference>
<keyword evidence="15" id="KW-0598">Phosphotransferase system</keyword>
<evidence type="ECO:0000256" key="8">
    <source>
        <dbReference type="ARBA" id="ARBA00021825"/>
    </source>
</evidence>
<keyword evidence="10" id="KW-1003">Cell membrane</keyword>
<evidence type="ECO:0000256" key="14">
    <source>
        <dbReference type="ARBA" id="ARBA00022679"/>
    </source>
</evidence>
<dbReference type="Gene3D" id="3.40.50.2300">
    <property type="match status" value="1"/>
</dbReference>
<dbReference type="AlphaFoldDB" id="A0A917MKK8"/>
<accession>A0A917MKK8</accession>
<keyword evidence="18 26" id="KW-1133">Transmembrane helix</keyword>
<evidence type="ECO:0000256" key="17">
    <source>
        <dbReference type="ARBA" id="ARBA00022777"/>
    </source>
</evidence>
<dbReference type="InterPro" id="IPR013011">
    <property type="entry name" value="PTS_EIIB_2"/>
</dbReference>
<feature type="transmembrane region" description="Helical" evidence="26">
    <location>
        <begin position="348"/>
        <end position="373"/>
    </location>
</feature>
<evidence type="ECO:0000256" key="9">
    <source>
        <dbReference type="ARBA" id="ARBA00022448"/>
    </source>
</evidence>
<dbReference type="InterPro" id="IPR003352">
    <property type="entry name" value="PTS_EIIC"/>
</dbReference>
<evidence type="ECO:0000256" key="4">
    <source>
        <dbReference type="ARBA" id="ARBA00011738"/>
    </source>
</evidence>
<name>A0A917MKK8_9MICO</name>
<evidence type="ECO:0000256" key="20">
    <source>
        <dbReference type="ARBA" id="ARBA00029908"/>
    </source>
</evidence>
<dbReference type="GO" id="GO:0005886">
    <property type="term" value="C:plasma membrane"/>
    <property type="evidence" value="ECO:0007669"/>
    <property type="project" value="UniProtKB-SubCell"/>
</dbReference>
<comment type="subcellular location">
    <subcellularLocation>
        <location evidence="3">Cell inner membrane</location>
        <topology evidence="3">Multi-pass membrane protein</topology>
    </subcellularLocation>
</comment>
<evidence type="ECO:0000256" key="11">
    <source>
        <dbReference type="ARBA" id="ARBA00022519"/>
    </source>
</evidence>
<evidence type="ECO:0000256" key="22">
    <source>
        <dbReference type="ARBA" id="ARBA00030956"/>
    </source>
</evidence>
<evidence type="ECO:0000256" key="15">
    <source>
        <dbReference type="ARBA" id="ARBA00022683"/>
    </source>
</evidence>
<feature type="transmembrane region" description="Helical" evidence="26">
    <location>
        <begin position="25"/>
        <end position="51"/>
    </location>
</feature>
<feature type="transmembrane region" description="Helical" evidence="26">
    <location>
        <begin position="264"/>
        <end position="290"/>
    </location>
</feature>
<feature type="transmembrane region" description="Helical" evidence="26">
    <location>
        <begin position="91"/>
        <end position="109"/>
    </location>
</feature>
<evidence type="ECO:0000256" key="13">
    <source>
        <dbReference type="ARBA" id="ARBA00022597"/>
    </source>
</evidence>
<dbReference type="InterPro" id="IPR029503">
    <property type="entry name" value="PTS_EIIB_mannitol"/>
</dbReference>
<dbReference type="SUPFAM" id="SSF55804">
    <property type="entry name" value="Phoshotransferase/anion transport protein"/>
    <property type="match status" value="1"/>
</dbReference>
<organism evidence="30 31">
    <name type="scientific">Microbacterium album</name>
    <dbReference type="NCBI Taxonomy" id="2053191"/>
    <lineage>
        <taxon>Bacteria</taxon>
        <taxon>Bacillati</taxon>
        <taxon>Actinomycetota</taxon>
        <taxon>Actinomycetes</taxon>
        <taxon>Micrococcales</taxon>
        <taxon>Microbacteriaceae</taxon>
        <taxon>Microbacterium</taxon>
    </lineage>
</organism>
<dbReference type="EMBL" id="BMJY01000002">
    <property type="protein sequence ID" value="GGH37343.1"/>
    <property type="molecule type" value="Genomic_DNA"/>
</dbReference>
<evidence type="ECO:0000256" key="18">
    <source>
        <dbReference type="ARBA" id="ARBA00022989"/>
    </source>
</evidence>
<comment type="subunit">
    <text evidence="4">Homodimer.</text>
</comment>
<reference evidence="30" key="1">
    <citation type="journal article" date="2014" name="Int. J. Syst. Evol. Microbiol.">
        <title>Complete genome sequence of Corynebacterium casei LMG S-19264T (=DSM 44701T), isolated from a smear-ripened cheese.</title>
        <authorList>
            <consortium name="US DOE Joint Genome Institute (JGI-PGF)"/>
            <person name="Walter F."/>
            <person name="Albersmeier A."/>
            <person name="Kalinowski J."/>
            <person name="Ruckert C."/>
        </authorList>
    </citation>
    <scope>NUCLEOTIDE SEQUENCE</scope>
    <source>
        <strain evidence="30">CGMCC 1.15794</strain>
    </source>
</reference>
<proteinExistence type="predicted"/>
<evidence type="ECO:0000256" key="26">
    <source>
        <dbReference type="SAM" id="Phobius"/>
    </source>
</evidence>
<dbReference type="NCBIfam" id="NF011663">
    <property type="entry name" value="PRK15083.1"/>
    <property type="match status" value="1"/>
</dbReference>
<dbReference type="GO" id="GO:0022872">
    <property type="term" value="F:protein-N(PI)-phosphohistidine-mannitol phosphotransferase system transmembrane transporter activity"/>
    <property type="evidence" value="ECO:0007669"/>
    <property type="project" value="InterPro"/>
</dbReference>
<dbReference type="CDD" id="cd00211">
    <property type="entry name" value="PTS_IIA_fru"/>
    <property type="match status" value="1"/>
</dbReference>
<keyword evidence="11" id="KW-0997">Cell inner membrane</keyword>
<feature type="transmembrane region" description="Helical" evidence="26">
    <location>
        <begin position="296"/>
        <end position="315"/>
    </location>
</feature>
<evidence type="ECO:0000256" key="16">
    <source>
        <dbReference type="ARBA" id="ARBA00022692"/>
    </source>
</evidence>
<keyword evidence="17" id="KW-0418">Kinase</keyword>
<dbReference type="GO" id="GO:0016301">
    <property type="term" value="F:kinase activity"/>
    <property type="evidence" value="ECO:0007669"/>
    <property type="project" value="UniProtKB-KW"/>
</dbReference>
<dbReference type="RefSeq" id="WP_188754879.1">
    <property type="nucleotide sequence ID" value="NZ_BMJY01000002.1"/>
</dbReference>
<feature type="domain" description="PTS EIIA type-2" evidence="27">
    <location>
        <begin position="554"/>
        <end position="693"/>
    </location>
</feature>